<evidence type="ECO:0000313" key="1">
    <source>
        <dbReference type="EMBL" id="KAJ1085816.1"/>
    </source>
</evidence>
<keyword evidence="2" id="KW-1185">Reference proteome</keyword>
<proteinExistence type="predicted"/>
<protein>
    <submittedName>
        <fullName evidence="1">Uncharacterized protein</fullName>
    </submittedName>
</protein>
<name>A0AAV7L2C0_PLEWA</name>
<comment type="caution">
    <text evidence="1">The sequence shown here is derived from an EMBL/GenBank/DDBJ whole genome shotgun (WGS) entry which is preliminary data.</text>
</comment>
<dbReference type="AlphaFoldDB" id="A0AAV7L2C0"/>
<dbReference type="Proteomes" id="UP001066276">
    <property type="component" value="Chromosome 12"/>
</dbReference>
<sequence length="148" mass="16136">MKTNVNGVPLKRHHVRYRRESGVSRRGEAPACTTQAGLGQSRLLSRCNGSDPDLSRQIPEQVRKLISRVICGTTGPGIPEQLRELISRVICGTPGPWIPEQVRELISRVICGTSGPGISEQLRELISRVICGTPGPGSPKELRELSHV</sequence>
<dbReference type="EMBL" id="JANPWB010000016">
    <property type="protein sequence ID" value="KAJ1085816.1"/>
    <property type="molecule type" value="Genomic_DNA"/>
</dbReference>
<organism evidence="1 2">
    <name type="scientific">Pleurodeles waltl</name>
    <name type="common">Iberian ribbed newt</name>
    <dbReference type="NCBI Taxonomy" id="8319"/>
    <lineage>
        <taxon>Eukaryota</taxon>
        <taxon>Metazoa</taxon>
        <taxon>Chordata</taxon>
        <taxon>Craniata</taxon>
        <taxon>Vertebrata</taxon>
        <taxon>Euteleostomi</taxon>
        <taxon>Amphibia</taxon>
        <taxon>Batrachia</taxon>
        <taxon>Caudata</taxon>
        <taxon>Salamandroidea</taxon>
        <taxon>Salamandridae</taxon>
        <taxon>Pleurodelinae</taxon>
        <taxon>Pleurodeles</taxon>
    </lineage>
</organism>
<gene>
    <name evidence="1" type="ORF">NDU88_005941</name>
</gene>
<evidence type="ECO:0000313" key="2">
    <source>
        <dbReference type="Proteomes" id="UP001066276"/>
    </source>
</evidence>
<accession>A0AAV7L2C0</accession>
<reference evidence="1" key="1">
    <citation type="journal article" date="2022" name="bioRxiv">
        <title>Sequencing and chromosome-scale assembly of the giantPleurodeles waltlgenome.</title>
        <authorList>
            <person name="Brown T."/>
            <person name="Elewa A."/>
            <person name="Iarovenko S."/>
            <person name="Subramanian E."/>
            <person name="Araus A.J."/>
            <person name="Petzold A."/>
            <person name="Susuki M."/>
            <person name="Suzuki K.-i.T."/>
            <person name="Hayashi T."/>
            <person name="Toyoda A."/>
            <person name="Oliveira C."/>
            <person name="Osipova E."/>
            <person name="Leigh N.D."/>
            <person name="Simon A."/>
            <person name="Yun M.H."/>
        </authorList>
    </citation>
    <scope>NUCLEOTIDE SEQUENCE</scope>
    <source>
        <strain evidence="1">20211129_DDA</strain>
        <tissue evidence="1">Liver</tissue>
    </source>
</reference>